<feature type="region of interest" description="Disordered" evidence="1">
    <location>
        <begin position="1"/>
        <end position="51"/>
    </location>
</feature>
<name>A0A3P7KK89_STRVU</name>
<evidence type="ECO:0000313" key="2">
    <source>
        <dbReference type="EMBL" id="VDM71325.1"/>
    </source>
</evidence>
<accession>A0A3P7KK89</accession>
<gene>
    <name evidence="2" type="ORF">SVUK_LOCUS6323</name>
</gene>
<dbReference type="AlphaFoldDB" id="A0A3P7KK89"/>
<feature type="region of interest" description="Disordered" evidence="1">
    <location>
        <begin position="68"/>
        <end position="87"/>
    </location>
</feature>
<feature type="compositionally biased region" description="Basic and acidic residues" evidence="1">
    <location>
        <begin position="35"/>
        <end position="48"/>
    </location>
</feature>
<keyword evidence="3" id="KW-1185">Reference proteome</keyword>
<dbReference type="EMBL" id="UYYB01019902">
    <property type="protein sequence ID" value="VDM71325.1"/>
    <property type="molecule type" value="Genomic_DNA"/>
</dbReference>
<sequence length="113" mass="12640">MRALSILAASQRGPAAEGNQCVDGAAPAYGYEPGMSERRHNGKQREAQRAAPGDRLMDEIYHRADAERTAKRHMQQSKRKNRKNCAEQLMKPSTAMLTKRCKKISSFSRAKHG</sequence>
<organism evidence="2 3">
    <name type="scientific">Strongylus vulgaris</name>
    <name type="common">Blood worm</name>
    <dbReference type="NCBI Taxonomy" id="40348"/>
    <lineage>
        <taxon>Eukaryota</taxon>
        <taxon>Metazoa</taxon>
        <taxon>Ecdysozoa</taxon>
        <taxon>Nematoda</taxon>
        <taxon>Chromadorea</taxon>
        <taxon>Rhabditida</taxon>
        <taxon>Rhabditina</taxon>
        <taxon>Rhabditomorpha</taxon>
        <taxon>Strongyloidea</taxon>
        <taxon>Strongylidae</taxon>
        <taxon>Strongylus</taxon>
    </lineage>
</organism>
<evidence type="ECO:0000313" key="3">
    <source>
        <dbReference type="Proteomes" id="UP000270094"/>
    </source>
</evidence>
<protein>
    <submittedName>
        <fullName evidence="2">Uncharacterized protein</fullName>
    </submittedName>
</protein>
<proteinExistence type="predicted"/>
<reference evidence="2 3" key="1">
    <citation type="submission" date="2018-11" db="EMBL/GenBank/DDBJ databases">
        <authorList>
            <consortium name="Pathogen Informatics"/>
        </authorList>
    </citation>
    <scope>NUCLEOTIDE SEQUENCE [LARGE SCALE GENOMIC DNA]</scope>
</reference>
<feature type="compositionally biased region" description="Basic residues" evidence="1">
    <location>
        <begin position="70"/>
        <end position="83"/>
    </location>
</feature>
<dbReference type="Proteomes" id="UP000270094">
    <property type="component" value="Unassembled WGS sequence"/>
</dbReference>
<evidence type="ECO:0000256" key="1">
    <source>
        <dbReference type="SAM" id="MobiDB-lite"/>
    </source>
</evidence>